<dbReference type="EMBL" id="JACYFT010000004">
    <property type="protein sequence ID" value="MBD8051869.1"/>
    <property type="molecule type" value="Genomic_DNA"/>
</dbReference>
<protein>
    <submittedName>
        <fullName evidence="3">Thermonuclease family protein</fullName>
    </submittedName>
</protein>
<organism evidence="3 4">
    <name type="scientific">Limnohabitans radicicola</name>
    <dbReference type="NCBI Taxonomy" id="2771427"/>
    <lineage>
        <taxon>Bacteria</taxon>
        <taxon>Pseudomonadati</taxon>
        <taxon>Pseudomonadota</taxon>
        <taxon>Betaproteobacteria</taxon>
        <taxon>Burkholderiales</taxon>
        <taxon>Comamonadaceae</taxon>
        <taxon>Limnohabitans</taxon>
    </lineage>
</organism>
<feature type="compositionally biased region" description="Polar residues" evidence="1">
    <location>
        <begin position="61"/>
        <end position="76"/>
    </location>
</feature>
<feature type="region of interest" description="Disordered" evidence="1">
    <location>
        <begin position="61"/>
        <end position="97"/>
    </location>
</feature>
<reference evidence="3" key="1">
    <citation type="submission" date="2020-09" db="EMBL/GenBank/DDBJ databases">
        <title>Genome seq and assembly of Limnohabitants sp.</title>
        <authorList>
            <person name="Chhetri G."/>
        </authorList>
    </citation>
    <scope>NUCLEOTIDE SEQUENCE</scope>
    <source>
        <strain evidence="3">JUR4</strain>
    </source>
</reference>
<feature type="domain" description="TNase-like" evidence="2">
    <location>
        <begin position="34"/>
        <end position="73"/>
    </location>
</feature>
<comment type="caution">
    <text evidence="3">The sequence shown here is derived from an EMBL/GenBank/DDBJ whole genome shotgun (WGS) entry which is preliminary data.</text>
</comment>
<evidence type="ECO:0000256" key="1">
    <source>
        <dbReference type="SAM" id="MobiDB-lite"/>
    </source>
</evidence>
<dbReference type="InterPro" id="IPR035437">
    <property type="entry name" value="SNase_OB-fold_sf"/>
</dbReference>
<evidence type="ECO:0000259" key="2">
    <source>
        <dbReference type="Pfam" id="PF00565"/>
    </source>
</evidence>
<accession>A0A927FI21</accession>
<dbReference type="RefSeq" id="WP_191820357.1">
    <property type="nucleotide sequence ID" value="NZ_JACYFT010000004.1"/>
</dbReference>
<keyword evidence="4" id="KW-1185">Reference proteome</keyword>
<dbReference type="SUPFAM" id="SSF50199">
    <property type="entry name" value="Staphylococcal nuclease"/>
    <property type="match status" value="1"/>
</dbReference>
<evidence type="ECO:0000313" key="3">
    <source>
        <dbReference type="EMBL" id="MBD8051869.1"/>
    </source>
</evidence>
<dbReference type="Pfam" id="PF00565">
    <property type="entry name" value="SNase"/>
    <property type="match status" value="1"/>
</dbReference>
<feature type="compositionally biased region" description="Basic and acidic residues" evidence="1">
    <location>
        <begin position="82"/>
        <end position="97"/>
    </location>
</feature>
<evidence type="ECO:0000313" key="4">
    <source>
        <dbReference type="Proteomes" id="UP000647424"/>
    </source>
</evidence>
<gene>
    <name evidence="3" type="ORF">IC609_15090</name>
</gene>
<proteinExistence type="predicted"/>
<dbReference type="InterPro" id="IPR016071">
    <property type="entry name" value="Staphylococal_nuclease_OB-fold"/>
</dbReference>
<dbReference type="AlphaFoldDB" id="A0A927FI21"/>
<sequence length="97" mass="11179">MRACAPHPSSAAGARCWLAWLLTACHALSGAAQLQPGWAWHYRQYQHEQSPEDRQIYSETEQLARQNQRGLWQGNTPPEPPWDYRVRIKAERPTSKP</sequence>
<dbReference type="Gene3D" id="2.40.50.90">
    <property type="match status" value="1"/>
</dbReference>
<name>A0A927FI21_9BURK</name>
<dbReference type="Proteomes" id="UP000647424">
    <property type="component" value="Unassembled WGS sequence"/>
</dbReference>